<evidence type="ECO:0000313" key="1">
    <source>
        <dbReference type="EMBL" id="KAI0051368.1"/>
    </source>
</evidence>
<proteinExistence type="predicted"/>
<accession>A0ACB8S6I7</accession>
<dbReference type="EMBL" id="MU275853">
    <property type="protein sequence ID" value="KAI0051368.1"/>
    <property type="molecule type" value="Genomic_DNA"/>
</dbReference>
<dbReference type="Proteomes" id="UP000814033">
    <property type="component" value="Unassembled WGS sequence"/>
</dbReference>
<organism evidence="1 2">
    <name type="scientific">Auriscalpium vulgare</name>
    <dbReference type="NCBI Taxonomy" id="40419"/>
    <lineage>
        <taxon>Eukaryota</taxon>
        <taxon>Fungi</taxon>
        <taxon>Dikarya</taxon>
        <taxon>Basidiomycota</taxon>
        <taxon>Agaricomycotina</taxon>
        <taxon>Agaricomycetes</taxon>
        <taxon>Russulales</taxon>
        <taxon>Auriscalpiaceae</taxon>
        <taxon>Auriscalpium</taxon>
    </lineage>
</organism>
<reference evidence="1" key="2">
    <citation type="journal article" date="2022" name="New Phytol.">
        <title>Evolutionary transition to the ectomycorrhizal habit in the genomes of a hyperdiverse lineage of mushroom-forming fungi.</title>
        <authorList>
            <person name="Looney B."/>
            <person name="Miyauchi S."/>
            <person name="Morin E."/>
            <person name="Drula E."/>
            <person name="Courty P.E."/>
            <person name="Kohler A."/>
            <person name="Kuo A."/>
            <person name="LaButti K."/>
            <person name="Pangilinan J."/>
            <person name="Lipzen A."/>
            <person name="Riley R."/>
            <person name="Andreopoulos W."/>
            <person name="He G."/>
            <person name="Johnson J."/>
            <person name="Nolan M."/>
            <person name="Tritt A."/>
            <person name="Barry K.W."/>
            <person name="Grigoriev I.V."/>
            <person name="Nagy L.G."/>
            <person name="Hibbett D."/>
            <person name="Henrissat B."/>
            <person name="Matheny P.B."/>
            <person name="Labbe J."/>
            <person name="Martin F.M."/>
        </authorList>
    </citation>
    <scope>NUCLEOTIDE SEQUENCE</scope>
    <source>
        <strain evidence="1">FP105234-sp</strain>
    </source>
</reference>
<sequence length="130" mass="14288">MFPTAARLSKASRIALTPKRGNKDFYKGTRQAYLPGGHRTGAPGKHVVAGKAKYRLVDEKVRYFVAPPVEEINASPLKPYVDKSVKLSIAQKREIFGKLPRGGLDGEHYFRMAPRVGEQTAVAVEPTPPS</sequence>
<name>A0ACB8S6I7_9AGAM</name>
<keyword evidence="2" id="KW-1185">Reference proteome</keyword>
<comment type="caution">
    <text evidence="1">The sequence shown here is derived from an EMBL/GenBank/DDBJ whole genome shotgun (WGS) entry which is preliminary data.</text>
</comment>
<evidence type="ECO:0000313" key="2">
    <source>
        <dbReference type="Proteomes" id="UP000814033"/>
    </source>
</evidence>
<protein>
    <submittedName>
        <fullName evidence="1">Uncharacterized protein</fullName>
    </submittedName>
</protein>
<gene>
    <name evidence="1" type="ORF">FA95DRAFT_1512545</name>
</gene>
<reference evidence="1" key="1">
    <citation type="submission" date="2021-02" db="EMBL/GenBank/DDBJ databases">
        <authorList>
            <consortium name="DOE Joint Genome Institute"/>
            <person name="Ahrendt S."/>
            <person name="Looney B.P."/>
            <person name="Miyauchi S."/>
            <person name="Morin E."/>
            <person name="Drula E."/>
            <person name="Courty P.E."/>
            <person name="Chicoki N."/>
            <person name="Fauchery L."/>
            <person name="Kohler A."/>
            <person name="Kuo A."/>
            <person name="Labutti K."/>
            <person name="Pangilinan J."/>
            <person name="Lipzen A."/>
            <person name="Riley R."/>
            <person name="Andreopoulos W."/>
            <person name="He G."/>
            <person name="Johnson J."/>
            <person name="Barry K.W."/>
            <person name="Grigoriev I.V."/>
            <person name="Nagy L."/>
            <person name="Hibbett D."/>
            <person name="Henrissat B."/>
            <person name="Matheny P.B."/>
            <person name="Labbe J."/>
            <person name="Martin F."/>
        </authorList>
    </citation>
    <scope>NUCLEOTIDE SEQUENCE</scope>
    <source>
        <strain evidence="1">FP105234-sp</strain>
    </source>
</reference>